<evidence type="ECO:0000259" key="2">
    <source>
        <dbReference type="Pfam" id="PF06889"/>
    </source>
</evidence>
<feature type="transmembrane region" description="Helical" evidence="1">
    <location>
        <begin position="12"/>
        <end position="37"/>
    </location>
</feature>
<evidence type="ECO:0000313" key="3">
    <source>
        <dbReference type="EMBL" id="MFD2754587.1"/>
    </source>
</evidence>
<evidence type="ECO:0000313" key="4">
    <source>
        <dbReference type="Proteomes" id="UP001597463"/>
    </source>
</evidence>
<keyword evidence="1" id="KW-0472">Membrane</keyword>
<gene>
    <name evidence="3" type="ORF">ACFSW6_10860</name>
</gene>
<dbReference type="Pfam" id="PF06889">
    <property type="entry name" value="DUF1266"/>
    <property type="match status" value="1"/>
</dbReference>
<comment type="caution">
    <text evidence="3">The sequence shown here is derived from an EMBL/GenBank/DDBJ whole genome shotgun (WGS) entry which is preliminary data.</text>
</comment>
<keyword evidence="1" id="KW-0812">Transmembrane</keyword>
<protein>
    <submittedName>
        <fullName evidence="3">DUF1266 domain-containing protein</fullName>
    </submittedName>
</protein>
<reference evidence="4" key="1">
    <citation type="journal article" date="2019" name="Int. J. Syst. Evol. Microbiol.">
        <title>The Global Catalogue of Microorganisms (GCM) 10K type strain sequencing project: providing services to taxonomists for standard genome sequencing and annotation.</title>
        <authorList>
            <consortium name="The Broad Institute Genomics Platform"/>
            <consortium name="The Broad Institute Genome Sequencing Center for Infectious Disease"/>
            <person name="Wu L."/>
            <person name="Ma J."/>
        </authorList>
    </citation>
    <scope>NUCLEOTIDE SEQUENCE [LARGE SCALE GENOMIC DNA]</scope>
    <source>
        <strain evidence="4">TISTR 1906</strain>
    </source>
</reference>
<organism evidence="3 4">
    <name type="scientific">Comamonas terrae</name>
    <dbReference type="NCBI Taxonomy" id="673548"/>
    <lineage>
        <taxon>Bacteria</taxon>
        <taxon>Pseudomonadati</taxon>
        <taxon>Pseudomonadota</taxon>
        <taxon>Betaproteobacteria</taxon>
        <taxon>Burkholderiales</taxon>
        <taxon>Comamonadaceae</taxon>
        <taxon>Comamonas</taxon>
    </lineage>
</organism>
<keyword evidence="4" id="KW-1185">Reference proteome</keyword>
<feature type="domain" description="DUF1266" evidence="2">
    <location>
        <begin position="130"/>
        <end position="238"/>
    </location>
</feature>
<sequence>MIRKLFFLALPWALVYVLGRIHWLLGLLALLGLFWIVRRSWRRVKEARHRGDVSSYSTGNDALNWALALAHPMAFHSIQGGFADSHLSGADETLAAQLRPMVLHHLGMRTDLDDASIARQLPDLLRQRWFMQDLQKLHPGDDPRAAMAFACARAAFYVRCAFLLGWLQEDLHKQVLLLNARRAQQCFGSWLEFGTAYARGRRQWIAQGRADVLGKAVGEEEVAQWVADPRHPWHAMDWRLVLDTSDAPAQALPAHAAAT</sequence>
<dbReference type="InterPro" id="IPR009677">
    <property type="entry name" value="DUF1266"/>
</dbReference>
<proteinExistence type="predicted"/>
<dbReference type="RefSeq" id="WP_083526626.1">
    <property type="nucleotide sequence ID" value="NZ_BCNT01000007.1"/>
</dbReference>
<name>A0ABW5ULS9_9BURK</name>
<accession>A0ABW5ULS9</accession>
<keyword evidence="1" id="KW-1133">Transmembrane helix</keyword>
<dbReference type="Proteomes" id="UP001597463">
    <property type="component" value="Unassembled WGS sequence"/>
</dbReference>
<evidence type="ECO:0000256" key="1">
    <source>
        <dbReference type="SAM" id="Phobius"/>
    </source>
</evidence>
<dbReference type="EMBL" id="JBHUMV010000004">
    <property type="protein sequence ID" value="MFD2754587.1"/>
    <property type="molecule type" value="Genomic_DNA"/>
</dbReference>